<dbReference type="PROSITE" id="PS00092">
    <property type="entry name" value="N6_MTASE"/>
    <property type="match status" value="1"/>
</dbReference>
<comment type="catalytic activity">
    <reaction evidence="4">
        <text>L-glutaminyl-[ribosomal protein uL3] + S-adenosyl-L-methionine = N(5)-methyl-L-glutaminyl-[ribosomal protein uL3] + S-adenosyl-L-homocysteine + H(+)</text>
        <dbReference type="Rhea" id="RHEA:45020"/>
        <dbReference type="Rhea" id="RHEA-COMP:11063"/>
        <dbReference type="Rhea" id="RHEA-COMP:11064"/>
        <dbReference type="ChEBI" id="CHEBI:15378"/>
        <dbReference type="ChEBI" id="CHEBI:30011"/>
        <dbReference type="ChEBI" id="CHEBI:57856"/>
        <dbReference type="ChEBI" id="CHEBI:59789"/>
        <dbReference type="ChEBI" id="CHEBI:61891"/>
        <dbReference type="EC" id="2.1.1.298"/>
    </reaction>
</comment>
<protein>
    <recommendedName>
        <fullName evidence="4">Ribosomal protein uL3 glutamine methyltransferase</fullName>
        <shortName evidence="4">uL3 MTase</shortName>
        <ecNumber evidence="4">2.1.1.298</ecNumber>
    </recommendedName>
    <alternativeName>
        <fullName evidence="4">N5-glutamine methyltransferase PrmB</fullName>
    </alternativeName>
</protein>
<name>A0A2T4IJS8_9RHOO</name>
<keyword evidence="1 4" id="KW-0489">Methyltransferase</keyword>
<comment type="similarity">
    <text evidence="4">Belongs to the protein N5-glutamine methyltransferase family. PrmB subfamily.</text>
</comment>
<evidence type="ECO:0000259" key="5">
    <source>
        <dbReference type="Pfam" id="PF05175"/>
    </source>
</evidence>
<evidence type="ECO:0000256" key="2">
    <source>
        <dbReference type="ARBA" id="ARBA00022679"/>
    </source>
</evidence>
<evidence type="ECO:0000313" key="6">
    <source>
        <dbReference type="EMBL" id="PTD98025.1"/>
    </source>
</evidence>
<dbReference type="PANTHER" id="PTHR47806">
    <property type="entry name" value="50S RIBOSOMAL PROTEIN L3 GLUTAMINE METHYLTRANSFERASE"/>
    <property type="match status" value="1"/>
</dbReference>
<dbReference type="PIRSF" id="PIRSF037167">
    <property type="entry name" value="Mtase_YfcB_prd"/>
    <property type="match status" value="1"/>
</dbReference>
<dbReference type="Proteomes" id="UP000241193">
    <property type="component" value="Unassembled WGS sequence"/>
</dbReference>
<dbReference type="InterPro" id="IPR007848">
    <property type="entry name" value="Small_mtfrase_dom"/>
</dbReference>
<evidence type="ECO:0000256" key="3">
    <source>
        <dbReference type="ARBA" id="ARBA00022691"/>
    </source>
</evidence>
<dbReference type="RefSeq" id="WP_107491785.1">
    <property type="nucleotide sequence ID" value="NZ_PZKC01000001.1"/>
</dbReference>
<dbReference type="GO" id="GO:0032259">
    <property type="term" value="P:methylation"/>
    <property type="evidence" value="ECO:0007669"/>
    <property type="project" value="UniProtKB-KW"/>
</dbReference>
<accession>A0A2T4IJS8</accession>
<dbReference type="InterPro" id="IPR017127">
    <property type="entry name" value="Ribosome_uL3_MTase"/>
</dbReference>
<reference evidence="6 7" key="1">
    <citation type="submission" date="2018-03" db="EMBL/GenBank/DDBJ databases">
        <authorList>
            <person name="Keele B.F."/>
        </authorList>
    </citation>
    <scope>NUCLEOTIDE SEQUENCE [LARGE SCALE GENOMIC DNA]</scope>
    <source>
        <strain evidence="6 7">D20</strain>
    </source>
</reference>
<keyword evidence="6" id="KW-0689">Ribosomal protein</keyword>
<feature type="domain" description="Methyltransferase small" evidence="5">
    <location>
        <begin position="142"/>
        <end position="226"/>
    </location>
</feature>
<reference evidence="6 7" key="2">
    <citation type="submission" date="2018-04" db="EMBL/GenBank/DDBJ databases">
        <title>Thauera lacus sp. nov., isolated from an saline lake in Inner Mongolia, China.</title>
        <authorList>
            <person name="Liang Q.-Y."/>
        </authorList>
    </citation>
    <scope>NUCLEOTIDE SEQUENCE [LARGE SCALE GENOMIC DNA]</scope>
    <source>
        <strain evidence="6 7">D20</strain>
    </source>
</reference>
<sequence length="309" mass="34249">MNDVNEHHDEHEHEHGPLAELVTLRDWLRYAVTRFNRGGVFFGHGCTDAYDEAAWLLMATLALPLERLEPFLDACITSEERDELFARINRRVDERVPTAYLVNEAWLGEFRFYVDERVIVPRSFFAELLEDGFAPWVDDPEAVGSALDLCTGSGCLAVLMAHAFPQAGIVAADLSTDALEVAARNVADYGLDERIELVRSDVFGGLAGRRFDLIISNPPYVTAAAVAALPAEYLHEPQMALGAGEDGLDVVRRLLAEAREHLNPGGILAVEVGHNRALVEEAFPNLPLTWLSTRGGEDMVFVVRREDLN</sequence>
<proteinExistence type="inferred from homology"/>
<keyword evidence="7" id="KW-1185">Reference proteome</keyword>
<dbReference type="CDD" id="cd02440">
    <property type="entry name" value="AdoMet_MTases"/>
    <property type="match status" value="1"/>
</dbReference>
<dbReference type="SUPFAM" id="SSF53335">
    <property type="entry name" value="S-adenosyl-L-methionine-dependent methyltransferases"/>
    <property type="match status" value="1"/>
</dbReference>
<dbReference type="GO" id="GO:0005840">
    <property type="term" value="C:ribosome"/>
    <property type="evidence" value="ECO:0007669"/>
    <property type="project" value="UniProtKB-KW"/>
</dbReference>
<dbReference type="InterPro" id="IPR002052">
    <property type="entry name" value="DNA_methylase_N6_adenine_CS"/>
</dbReference>
<dbReference type="AlphaFoldDB" id="A0A2T4IJS8"/>
<keyword evidence="3 4" id="KW-0949">S-adenosyl-L-methionine</keyword>
<dbReference type="NCBIfam" id="TIGR03533">
    <property type="entry name" value="L3_gln_methyl"/>
    <property type="match status" value="1"/>
</dbReference>
<comment type="function">
    <text evidence="4">Methylates ribosomal protein uL3 on a specific glutamine residue.</text>
</comment>
<dbReference type="GO" id="GO:0005829">
    <property type="term" value="C:cytosol"/>
    <property type="evidence" value="ECO:0007669"/>
    <property type="project" value="TreeGrafter"/>
</dbReference>
<dbReference type="Gene3D" id="3.40.50.150">
    <property type="entry name" value="Vaccinia Virus protein VP39"/>
    <property type="match status" value="1"/>
</dbReference>
<organism evidence="6 7">
    <name type="scientific">Pseudothauera lacus</name>
    <dbReference type="NCBI Taxonomy" id="2136175"/>
    <lineage>
        <taxon>Bacteria</taxon>
        <taxon>Pseudomonadati</taxon>
        <taxon>Pseudomonadota</taxon>
        <taxon>Betaproteobacteria</taxon>
        <taxon>Rhodocyclales</taxon>
        <taxon>Zoogloeaceae</taxon>
        <taxon>Pseudothauera</taxon>
    </lineage>
</organism>
<dbReference type="GO" id="GO:0036009">
    <property type="term" value="F:protein-glutamine N-methyltransferase activity"/>
    <property type="evidence" value="ECO:0007669"/>
    <property type="project" value="UniProtKB-UniRule"/>
</dbReference>
<dbReference type="InterPro" id="IPR004556">
    <property type="entry name" value="HemK-like"/>
</dbReference>
<evidence type="ECO:0000313" key="7">
    <source>
        <dbReference type="Proteomes" id="UP000241193"/>
    </source>
</evidence>
<dbReference type="PANTHER" id="PTHR47806:SF1">
    <property type="entry name" value="RIBOSOMAL PROTEIN UL3 GLUTAMINE METHYLTRANSFERASE"/>
    <property type="match status" value="1"/>
</dbReference>
<dbReference type="EC" id="2.1.1.298" evidence="4"/>
<evidence type="ECO:0000256" key="1">
    <source>
        <dbReference type="ARBA" id="ARBA00022603"/>
    </source>
</evidence>
<evidence type="ECO:0000256" key="4">
    <source>
        <dbReference type="HAMAP-Rule" id="MF_02125"/>
    </source>
</evidence>
<comment type="caution">
    <text evidence="6">The sequence shown here is derived from an EMBL/GenBank/DDBJ whole genome shotgun (WGS) entry which is preliminary data.</text>
</comment>
<keyword evidence="6" id="KW-0687">Ribonucleoprotein</keyword>
<dbReference type="OrthoDB" id="9800643at2"/>
<dbReference type="GO" id="GO:0003676">
    <property type="term" value="F:nucleic acid binding"/>
    <property type="evidence" value="ECO:0007669"/>
    <property type="project" value="InterPro"/>
</dbReference>
<dbReference type="NCBIfam" id="TIGR00536">
    <property type="entry name" value="hemK_fam"/>
    <property type="match status" value="1"/>
</dbReference>
<gene>
    <name evidence="4" type="primary">prmB</name>
    <name evidence="6" type="ORF">C8261_00995</name>
</gene>
<dbReference type="EMBL" id="PZKC01000001">
    <property type="protein sequence ID" value="PTD98025.1"/>
    <property type="molecule type" value="Genomic_DNA"/>
</dbReference>
<dbReference type="Pfam" id="PF05175">
    <property type="entry name" value="MTS"/>
    <property type="match status" value="1"/>
</dbReference>
<keyword evidence="2 4" id="KW-0808">Transferase</keyword>
<dbReference type="InterPro" id="IPR029063">
    <property type="entry name" value="SAM-dependent_MTases_sf"/>
</dbReference>
<dbReference type="HAMAP" id="MF_02125">
    <property type="entry name" value="L3_methyltr_PrmB"/>
    <property type="match status" value="1"/>
</dbReference>